<gene>
    <name evidence="5" type="ORF">HPB51_000413</name>
</gene>
<keyword evidence="3" id="KW-1015">Disulfide bond</keyword>
<dbReference type="Proteomes" id="UP000821866">
    <property type="component" value="Chromosome 11"/>
</dbReference>
<dbReference type="GO" id="GO:0007623">
    <property type="term" value="P:circadian rhythm"/>
    <property type="evidence" value="ECO:0007669"/>
    <property type="project" value="TreeGrafter"/>
</dbReference>
<evidence type="ECO:0000256" key="2">
    <source>
        <dbReference type="ARBA" id="ARBA00005447"/>
    </source>
</evidence>
<dbReference type="Pfam" id="PF01147">
    <property type="entry name" value="Crust_neurohorm"/>
    <property type="match status" value="1"/>
</dbReference>
<dbReference type="InterPro" id="IPR035957">
    <property type="entry name" value="Crust_neurohorm_sf"/>
</dbReference>
<evidence type="ECO:0000313" key="5">
    <source>
        <dbReference type="EMBL" id="KAH8034686.1"/>
    </source>
</evidence>
<dbReference type="VEuPathDB" id="VectorBase:LOC119180876"/>
<feature type="disulfide bond" evidence="3">
    <location>
        <begin position="185"/>
        <end position="201"/>
    </location>
</feature>
<proteinExistence type="inferred from homology"/>
<feature type="compositionally biased region" description="Basic residues" evidence="4">
    <location>
        <begin position="1"/>
        <end position="19"/>
    </location>
</feature>
<keyword evidence="6" id="KW-1185">Reference proteome</keyword>
<dbReference type="SUPFAM" id="SSF81778">
    <property type="entry name" value="Crustacean CHH/MIH/GIH neurohormone"/>
    <property type="match status" value="1"/>
</dbReference>
<dbReference type="InterPro" id="IPR031098">
    <property type="entry name" value="Crust_neurohorm"/>
</dbReference>
<feature type="disulfide bond" evidence="3">
    <location>
        <begin position="188"/>
        <end position="214"/>
    </location>
</feature>
<sequence>MGAAKRKSSSPRSSKHTHKHDAIILRSLNPGGRGPALRARRNAYRHQQNTGKVGASRRIIGSNSLETQATTPRSAASVCSPPSDPVSRAPCVLVRRVFPVGTSRRGKEQVQLGPHASHTPEIGAHYSAALKMTASFLMVSVRWLAATMVVCSLCTASNQHKRSFLELGCRGNFEQSYLARLERVCEECYQLYQDPKAYNMCRDNCFKNEYFFQCAEALLLKDEIDSLKSKVDYLYSR</sequence>
<reference evidence="5" key="2">
    <citation type="submission" date="2021-09" db="EMBL/GenBank/DDBJ databases">
        <authorList>
            <person name="Jia N."/>
            <person name="Wang J."/>
            <person name="Shi W."/>
            <person name="Du L."/>
            <person name="Sun Y."/>
            <person name="Zhan W."/>
            <person name="Jiang J."/>
            <person name="Wang Q."/>
            <person name="Zhang B."/>
            <person name="Ji P."/>
            <person name="Sakyi L.B."/>
            <person name="Cui X."/>
            <person name="Yuan T."/>
            <person name="Jiang B."/>
            <person name="Yang W."/>
            <person name="Lam T.T.-Y."/>
            <person name="Chang Q."/>
            <person name="Ding S."/>
            <person name="Wang X."/>
            <person name="Zhu J."/>
            <person name="Ruan X."/>
            <person name="Zhao L."/>
            <person name="Wei J."/>
            <person name="Que T."/>
            <person name="Du C."/>
            <person name="Cheng J."/>
            <person name="Dai P."/>
            <person name="Han X."/>
            <person name="Huang E."/>
            <person name="Gao Y."/>
            <person name="Liu J."/>
            <person name="Shao H."/>
            <person name="Ye R."/>
            <person name="Li L."/>
            <person name="Wei W."/>
            <person name="Wang X."/>
            <person name="Wang C."/>
            <person name="Huo Q."/>
            <person name="Li W."/>
            <person name="Guo W."/>
            <person name="Chen H."/>
            <person name="Chen S."/>
            <person name="Zhou L."/>
            <person name="Zhou L."/>
            <person name="Ni X."/>
            <person name="Tian J."/>
            <person name="Zhou Y."/>
            <person name="Sheng Y."/>
            <person name="Liu T."/>
            <person name="Pan Y."/>
            <person name="Xia L."/>
            <person name="Li J."/>
            <person name="Zhao F."/>
            <person name="Cao W."/>
        </authorList>
    </citation>
    <scope>NUCLEOTIDE SEQUENCE</scope>
    <source>
        <strain evidence="5">Rmic-2018</strain>
        <tissue evidence="5">Larvae</tissue>
    </source>
</reference>
<dbReference type="GO" id="GO:0005576">
    <property type="term" value="C:extracellular region"/>
    <property type="evidence" value="ECO:0007669"/>
    <property type="project" value="InterPro"/>
</dbReference>
<evidence type="ECO:0000256" key="4">
    <source>
        <dbReference type="SAM" id="MobiDB-lite"/>
    </source>
</evidence>
<organism evidence="5 6">
    <name type="scientific">Rhipicephalus microplus</name>
    <name type="common">Cattle tick</name>
    <name type="synonym">Boophilus microplus</name>
    <dbReference type="NCBI Taxonomy" id="6941"/>
    <lineage>
        <taxon>Eukaryota</taxon>
        <taxon>Metazoa</taxon>
        <taxon>Ecdysozoa</taxon>
        <taxon>Arthropoda</taxon>
        <taxon>Chelicerata</taxon>
        <taxon>Arachnida</taxon>
        <taxon>Acari</taxon>
        <taxon>Parasitiformes</taxon>
        <taxon>Ixodida</taxon>
        <taxon>Ixodoidea</taxon>
        <taxon>Ixodidae</taxon>
        <taxon>Rhipicephalinae</taxon>
        <taxon>Rhipicephalus</taxon>
        <taxon>Boophilus</taxon>
    </lineage>
</organism>
<dbReference type="InterPro" id="IPR001166">
    <property type="entry name" value="Hyperglycemic"/>
</dbReference>
<dbReference type="Gene3D" id="1.10.2010.10">
    <property type="entry name" value="Crustacean CHH/MIH/GIH neurohormone"/>
    <property type="match status" value="1"/>
</dbReference>
<dbReference type="PANTHER" id="PTHR35981">
    <property type="entry name" value="ION TRANSPORT PEPTIDE, ISOFORM C"/>
    <property type="match status" value="1"/>
</dbReference>
<evidence type="ECO:0000256" key="1">
    <source>
        <dbReference type="ARBA" id="ARBA00003845"/>
    </source>
</evidence>
<feature type="disulfide bond" evidence="3">
    <location>
        <begin position="169"/>
        <end position="205"/>
    </location>
</feature>
<dbReference type="PRINTS" id="PR00550">
    <property type="entry name" value="HYPRGLYCEMIC"/>
</dbReference>
<comment type="function">
    <text evidence="1">May increase the toxicity of alpha-latrotoxin and/or other venom components. Is non-toxic to mice and to the cockroach Periplaneta americana.</text>
</comment>
<comment type="similarity">
    <text evidence="2">Belongs to the arthropod CHH/MIH/GIH/VIH hormone family.</text>
</comment>
<evidence type="ECO:0008006" key="7">
    <source>
        <dbReference type="Google" id="ProtNLM"/>
    </source>
</evidence>
<feature type="compositionally biased region" description="Polar residues" evidence="4">
    <location>
        <begin position="61"/>
        <end position="74"/>
    </location>
</feature>
<dbReference type="PANTHER" id="PTHR35981:SF2">
    <property type="entry name" value="ION TRANSPORT PEPTIDE, ISOFORM C"/>
    <property type="match status" value="1"/>
</dbReference>
<dbReference type="AlphaFoldDB" id="A0A9J6EK36"/>
<accession>A0A9J6EK36</accession>
<protein>
    <recommendedName>
        <fullName evidence="7">Crustacean hyperglycemic hormones</fullName>
    </recommendedName>
</protein>
<dbReference type="EMBL" id="JABSTU010000003">
    <property type="protein sequence ID" value="KAH8034686.1"/>
    <property type="molecule type" value="Genomic_DNA"/>
</dbReference>
<reference evidence="5" key="1">
    <citation type="journal article" date="2020" name="Cell">
        <title>Large-Scale Comparative Analyses of Tick Genomes Elucidate Their Genetic Diversity and Vector Capacities.</title>
        <authorList>
            <consortium name="Tick Genome and Microbiome Consortium (TIGMIC)"/>
            <person name="Jia N."/>
            <person name="Wang J."/>
            <person name="Shi W."/>
            <person name="Du L."/>
            <person name="Sun Y."/>
            <person name="Zhan W."/>
            <person name="Jiang J.F."/>
            <person name="Wang Q."/>
            <person name="Zhang B."/>
            <person name="Ji P."/>
            <person name="Bell-Sakyi L."/>
            <person name="Cui X.M."/>
            <person name="Yuan T.T."/>
            <person name="Jiang B.G."/>
            <person name="Yang W.F."/>
            <person name="Lam T.T."/>
            <person name="Chang Q.C."/>
            <person name="Ding S.J."/>
            <person name="Wang X.J."/>
            <person name="Zhu J.G."/>
            <person name="Ruan X.D."/>
            <person name="Zhao L."/>
            <person name="Wei J.T."/>
            <person name="Ye R.Z."/>
            <person name="Que T.C."/>
            <person name="Du C.H."/>
            <person name="Zhou Y.H."/>
            <person name="Cheng J.X."/>
            <person name="Dai P.F."/>
            <person name="Guo W.B."/>
            <person name="Han X.H."/>
            <person name="Huang E.J."/>
            <person name="Li L.F."/>
            <person name="Wei W."/>
            <person name="Gao Y.C."/>
            <person name="Liu J.Z."/>
            <person name="Shao H.Z."/>
            <person name="Wang X."/>
            <person name="Wang C.C."/>
            <person name="Yang T.C."/>
            <person name="Huo Q.B."/>
            <person name="Li W."/>
            <person name="Chen H.Y."/>
            <person name="Chen S.E."/>
            <person name="Zhou L.G."/>
            <person name="Ni X.B."/>
            <person name="Tian J.H."/>
            <person name="Sheng Y."/>
            <person name="Liu T."/>
            <person name="Pan Y.S."/>
            <person name="Xia L.Y."/>
            <person name="Li J."/>
            <person name="Zhao F."/>
            <person name="Cao W.C."/>
        </authorList>
    </citation>
    <scope>NUCLEOTIDE SEQUENCE</scope>
    <source>
        <strain evidence="5">Rmic-2018</strain>
    </source>
</reference>
<feature type="region of interest" description="Disordered" evidence="4">
    <location>
        <begin position="1"/>
        <end position="84"/>
    </location>
</feature>
<dbReference type="GO" id="GO:0005184">
    <property type="term" value="F:neuropeptide hormone activity"/>
    <property type="evidence" value="ECO:0007669"/>
    <property type="project" value="InterPro"/>
</dbReference>
<comment type="caution">
    <text evidence="5">The sequence shown here is derived from an EMBL/GenBank/DDBJ whole genome shotgun (WGS) entry which is preliminary data.</text>
</comment>
<evidence type="ECO:0000256" key="3">
    <source>
        <dbReference type="PIRSR" id="PIRSR631098-51"/>
    </source>
</evidence>
<evidence type="ECO:0000313" key="6">
    <source>
        <dbReference type="Proteomes" id="UP000821866"/>
    </source>
</evidence>
<name>A0A9J6EK36_RHIMP</name>